<dbReference type="GeneID" id="97988640"/>
<evidence type="ECO:0000313" key="2">
    <source>
        <dbReference type="Proteomes" id="UP000260812"/>
    </source>
</evidence>
<name>A0A3E3I1G2_9FIRM</name>
<organism evidence="1 2">
    <name type="scientific">Eisenbergiella massiliensis</name>
    <dbReference type="NCBI Taxonomy" id="1720294"/>
    <lineage>
        <taxon>Bacteria</taxon>
        <taxon>Bacillati</taxon>
        <taxon>Bacillota</taxon>
        <taxon>Clostridia</taxon>
        <taxon>Lachnospirales</taxon>
        <taxon>Lachnospiraceae</taxon>
        <taxon>Eisenbergiella</taxon>
    </lineage>
</organism>
<accession>A0A3E3I1G2</accession>
<proteinExistence type="predicted"/>
<sequence>MKEVYGESNLCRICNIKQILTYAKMKVQPVWIDEGYGGRLIAYYFIPETKAAWKYWLENKPVIEMTENNGPSARKEA</sequence>
<gene>
    <name evidence="1" type="ORF">DXC51_17630</name>
</gene>
<keyword evidence="2" id="KW-1185">Reference proteome</keyword>
<dbReference type="Proteomes" id="UP000260812">
    <property type="component" value="Unassembled WGS sequence"/>
</dbReference>
<dbReference type="AlphaFoldDB" id="A0A3E3I1G2"/>
<comment type="caution">
    <text evidence="1">The sequence shown here is derived from an EMBL/GenBank/DDBJ whole genome shotgun (WGS) entry which is preliminary data.</text>
</comment>
<reference evidence="1" key="1">
    <citation type="submission" date="2018-08" db="EMBL/GenBank/DDBJ databases">
        <title>A genome reference for cultivated species of the human gut microbiota.</title>
        <authorList>
            <person name="Zou Y."/>
            <person name="Xue W."/>
            <person name="Luo G."/>
        </authorList>
    </citation>
    <scope>NUCLEOTIDE SEQUENCE [LARGE SCALE GENOMIC DNA]</scope>
    <source>
        <strain evidence="1">TF05-5AC</strain>
    </source>
</reference>
<dbReference type="EMBL" id="QVLV01000012">
    <property type="protein sequence ID" value="RGE58309.1"/>
    <property type="molecule type" value="Genomic_DNA"/>
</dbReference>
<evidence type="ECO:0000313" key="1">
    <source>
        <dbReference type="EMBL" id="RGE58309.1"/>
    </source>
</evidence>
<protein>
    <submittedName>
        <fullName evidence="1">Uncharacterized protein</fullName>
    </submittedName>
</protein>
<dbReference type="RefSeq" id="WP_117545062.1">
    <property type="nucleotide sequence ID" value="NZ_JBKUNB010000041.1"/>
</dbReference>